<sequence>MAKTCILFLYPCFILAAGEPKAPKIRDTPEDIKLEAIVNMITFHPNRDILAAGDIDLSDSRFSYSCSCRKVLFSGDRQSPYLSRFIATGLKTKKSVF</sequence>
<feature type="signal peptide" evidence="1">
    <location>
        <begin position="1"/>
        <end position="16"/>
    </location>
</feature>
<dbReference type="Proteomes" id="UP000694700">
    <property type="component" value="Unplaced"/>
</dbReference>
<protein>
    <submittedName>
        <fullName evidence="2">Uncharacterized protein</fullName>
    </submittedName>
</protein>
<organism evidence="2 3">
    <name type="scientific">Cyprinus carpio</name>
    <name type="common">Common carp</name>
    <dbReference type="NCBI Taxonomy" id="7962"/>
    <lineage>
        <taxon>Eukaryota</taxon>
        <taxon>Metazoa</taxon>
        <taxon>Chordata</taxon>
        <taxon>Craniata</taxon>
        <taxon>Vertebrata</taxon>
        <taxon>Euteleostomi</taxon>
        <taxon>Actinopterygii</taxon>
        <taxon>Neopterygii</taxon>
        <taxon>Teleostei</taxon>
        <taxon>Ostariophysi</taxon>
        <taxon>Cypriniformes</taxon>
        <taxon>Cyprinidae</taxon>
        <taxon>Cyprininae</taxon>
        <taxon>Cyprinus</taxon>
    </lineage>
</organism>
<accession>A0A8C1VTP9</accession>
<dbReference type="AlphaFoldDB" id="A0A8C1VTP9"/>
<keyword evidence="1" id="KW-0732">Signal</keyword>
<feature type="chain" id="PRO_5034684504" evidence="1">
    <location>
        <begin position="17"/>
        <end position="97"/>
    </location>
</feature>
<proteinExistence type="predicted"/>
<evidence type="ECO:0000313" key="3">
    <source>
        <dbReference type="Proteomes" id="UP000694700"/>
    </source>
</evidence>
<evidence type="ECO:0000313" key="2">
    <source>
        <dbReference type="Ensembl" id="ENSCCRP00015056863.1"/>
    </source>
</evidence>
<reference evidence="2" key="1">
    <citation type="submission" date="2025-08" db="UniProtKB">
        <authorList>
            <consortium name="Ensembl"/>
        </authorList>
    </citation>
    <scope>IDENTIFICATION</scope>
</reference>
<evidence type="ECO:0000256" key="1">
    <source>
        <dbReference type="SAM" id="SignalP"/>
    </source>
</evidence>
<name>A0A8C1VTP9_CYPCA</name>
<dbReference type="Ensembl" id="ENSCCRT00015058747.1">
    <property type="protein sequence ID" value="ENSCCRP00015056863.1"/>
    <property type="gene ID" value="ENSCCRG00015023373.1"/>
</dbReference>